<dbReference type="PANTHER" id="PTHR10000">
    <property type="entry name" value="PHOSPHOSERINE PHOSPHATASE"/>
    <property type="match status" value="1"/>
</dbReference>
<proteinExistence type="predicted"/>
<dbReference type="InterPro" id="IPR006379">
    <property type="entry name" value="HAD-SF_hydro_IIB"/>
</dbReference>
<dbReference type="NCBIfam" id="TIGR01484">
    <property type="entry name" value="HAD-SF-IIB"/>
    <property type="match status" value="1"/>
</dbReference>
<dbReference type="SFLD" id="SFLDG01144">
    <property type="entry name" value="C2.B.4:_PGP_Like"/>
    <property type="match status" value="1"/>
</dbReference>
<sequence length="272" mass="30626">MSIKLVAIDIDDTLLNSDHAITDKTVSTIKRAIQQGTHIVLCTGRPLAGVAEYLKQLEIDGDNQYVITYNGALSQSVDGKILKSHILNLDDFKRIKNFCDRNNVQFNVLDDQSNIYTTNHSINRFTVVQAYENFAGIQQIESIAELASDFVMTKAVLVGEIDQINLVENQFKIDFANQYYQIRSTPNFFEILNKNANKGNALQDLRRYLHLDLSEVMSIGDERNDLTMFENSGTSVAMGNSSDFIKKHTDLVTTDNDHDGVAEAIEKFVLNH</sequence>
<dbReference type="InterPro" id="IPR023214">
    <property type="entry name" value="HAD_sf"/>
</dbReference>
<organism evidence="1 2">
    <name type="scientific">Pediococcus claussenii (strain ATCC BAA-344 / DSM 14800 / JCM 18046 / KCTC 3811 / LMG 21948 / P06)</name>
    <dbReference type="NCBI Taxonomy" id="701521"/>
    <lineage>
        <taxon>Bacteria</taxon>
        <taxon>Bacillati</taxon>
        <taxon>Bacillota</taxon>
        <taxon>Bacilli</taxon>
        <taxon>Lactobacillales</taxon>
        <taxon>Lactobacillaceae</taxon>
        <taxon>Pediococcus</taxon>
    </lineage>
</organism>
<protein>
    <submittedName>
        <fullName evidence="1">HAD hydrolase, IIB family protein</fullName>
    </submittedName>
</protein>
<dbReference type="NCBIfam" id="TIGR00099">
    <property type="entry name" value="Cof-subfamily"/>
    <property type="match status" value="1"/>
</dbReference>
<dbReference type="SUPFAM" id="SSF56784">
    <property type="entry name" value="HAD-like"/>
    <property type="match status" value="1"/>
</dbReference>
<dbReference type="STRING" id="701521.PECL_1504"/>
<keyword evidence="2" id="KW-1185">Reference proteome</keyword>
<dbReference type="AlphaFoldDB" id="G8PAD6"/>
<dbReference type="Gene3D" id="3.30.1240.10">
    <property type="match status" value="1"/>
</dbReference>
<accession>G8PAD6</accession>
<dbReference type="KEGG" id="pce:PECL_1504"/>
<dbReference type="CDD" id="cd07516">
    <property type="entry name" value="HAD_Pase"/>
    <property type="match status" value="1"/>
</dbReference>
<evidence type="ECO:0000313" key="1">
    <source>
        <dbReference type="EMBL" id="AEV95725.1"/>
    </source>
</evidence>
<dbReference type="Proteomes" id="UP000005444">
    <property type="component" value="Chromosome"/>
</dbReference>
<dbReference type="RefSeq" id="WP_014215919.1">
    <property type="nucleotide sequence ID" value="NC_016605.1"/>
</dbReference>
<dbReference type="GO" id="GO:0000287">
    <property type="term" value="F:magnesium ion binding"/>
    <property type="evidence" value="ECO:0007669"/>
    <property type="project" value="TreeGrafter"/>
</dbReference>
<dbReference type="HOGENOM" id="CLU_044146_0_1_9"/>
<dbReference type="PATRIC" id="fig|701521.8.peg.1407"/>
<dbReference type="GO" id="GO:0005829">
    <property type="term" value="C:cytosol"/>
    <property type="evidence" value="ECO:0007669"/>
    <property type="project" value="TreeGrafter"/>
</dbReference>
<dbReference type="eggNOG" id="COG0561">
    <property type="taxonomic scope" value="Bacteria"/>
</dbReference>
<dbReference type="InterPro" id="IPR000150">
    <property type="entry name" value="Cof"/>
</dbReference>
<dbReference type="GO" id="GO:0016791">
    <property type="term" value="F:phosphatase activity"/>
    <property type="evidence" value="ECO:0007669"/>
    <property type="project" value="TreeGrafter"/>
</dbReference>
<dbReference type="Pfam" id="PF08282">
    <property type="entry name" value="Hydrolase_3"/>
    <property type="match status" value="1"/>
</dbReference>
<reference evidence="1 2" key="1">
    <citation type="journal article" date="2012" name="J. Bacteriol.">
        <title>Complete Genome Sequence of the Beer Spoilage Organism Pediococcus claussenii ATCC BAA-344T.</title>
        <authorList>
            <person name="Pittet V."/>
            <person name="Abegunde T."/>
            <person name="Marfleet T."/>
            <person name="Haakensen M."/>
            <person name="Morrow K."/>
            <person name="Jayaprakash T."/>
            <person name="Schroeder K."/>
            <person name="Trost B."/>
            <person name="Byrns S."/>
            <person name="Bergsveinson J."/>
            <person name="Kusalik A."/>
            <person name="Ziola B."/>
        </authorList>
    </citation>
    <scope>NUCLEOTIDE SEQUENCE [LARGE SCALE GENOMIC DNA]</scope>
    <source>
        <strain evidence="1 2">ATCC BAA-344</strain>
    </source>
</reference>
<gene>
    <name evidence="1" type="ordered locus">PECL_1504</name>
</gene>
<dbReference type="InterPro" id="IPR036412">
    <property type="entry name" value="HAD-like_sf"/>
</dbReference>
<dbReference type="SFLD" id="SFLDS00003">
    <property type="entry name" value="Haloacid_Dehalogenase"/>
    <property type="match status" value="1"/>
</dbReference>
<dbReference type="SFLD" id="SFLDG01140">
    <property type="entry name" value="C2.B:_Phosphomannomutase_and_P"/>
    <property type="match status" value="1"/>
</dbReference>
<keyword evidence="1" id="KW-0378">Hydrolase</keyword>
<name>G8PAD6_PEDCP</name>
<dbReference type="Gene3D" id="3.40.50.1000">
    <property type="entry name" value="HAD superfamily/HAD-like"/>
    <property type="match status" value="1"/>
</dbReference>
<dbReference type="PANTHER" id="PTHR10000:SF8">
    <property type="entry name" value="HAD SUPERFAMILY HYDROLASE-LIKE, TYPE 3"/>
    <property type="match status" value="1"/>
</dbReference>
<evidence type="ECO:0000313" key="2">
    <source>
        <dbReference type="Proteomes" id="UP000005444"/>
    </source>
</evidence>
<dbReference type="EMBL" id="CP003137">
    <property type="protein sequence ID" value="AEV95725.1"/>
    <property type="molecule type" value="Genomic_DNA"/>
</dbReference>